<proteinExistence type="predicted"/>
<dbReference type="PRINTS" id="PR00069">
    <property type="entry name" value="ALDKETRDTASE"/>
</dbReference>
<dbReference type="PANTHER" id="PTHR11732">
    <property type="entry name" value="ALDO/KETO REDUCTASE"/>
    <property type="match status" value="1"/>
</dbReference>
<sequence>MQPSADASNEAISYIFSSGLISNVTLPQYFTLNNGENIPAIALGTFQSDDGNSKVTAAVKLALDLGYRHIDGAAAYGNEKEIGLGIRESNVPRSQIFVTSKLPQTAHDPDVVDKALEQTLSDLDLEYGSGFTVPHAYKADDHLQTIRHPSGNNKPVIDYELSRNYAATWKAMEALVESGKVKSIGLSNFNLLKTRKLLETVRIIPAVNQVELHPYLPQVELVEFSRQQGILVMAHQPLGGRPVGVVRAHEGHPRPVEDNGLLEIATKLNRSPAQVCLSWAVQRGIPVVPKSVHESRLRENLNLFSLPEVDFQKVNQLSHKTGAIRFLNPKPHIGFDIFDEENDEPVDNKAPWD</sequence>
<dbReference type="InterPro" id="IPR020471">
    <property type="entry name" value="AKR"/>
</dbReference>
<dbReference type="Gene3D" id="3.20.20.100">
    <property type="entry name" value="NADP-dependent oxidoreductase domain"/>
    <property type="match status" value="1"/>
</dbReference>
<name>A0ABR1U5G8_9PEZI</name>
<dbReference type="PIRSF" id="PIRSF000097">
    <property type="entry name" value="AKR"/>
    <property type="match status" value="1"/>
</dbReference>
<evidence type="ECO:0000313" key="4">
    <source>
        <dbReference type="Proteomes" id="UP001446871"/>
    </source>
</evidence>
<dbReference type="InterPro" id="IPR023210">
    <property type="entry name" value="NADP_OxRdtase_dom"/>
</dbReference>
<keyword evidence="4" id="KW-1185">Reference proteome</keyword>
<accession>A0ABR1U5G8</accession>
<keyword evidence="1" id="KW-0560">Oxidoreductase</keyword>
<dbReference type="Pfam" id="PF00248">
    <property type="entry name" value="Aldo_ket_red"/>
    <property type="match status" value="1"/>
</dbReference>
<dbReference type="PROSITE" id="PS00798">
    <property type="entry name" value="ALDOKETO_REDUCTASE_1"/>
    <property type="match status" value="1"/>
</dbReference>
<dbReference type="EMBL" id="JAQQWM010000008">
    <property type="protein sequence ID" value="KAK8053947.1"/>
    <property type="molecule type" value="Genomic_DNA"/>
</dbReference>
<evidence type="ECO:0000259" key="2">
    <source>
        <dbReference type="Pfam" id="PF00248"/>
    </source>
</evidence>
<dbReference type="InterPro" id="IPR036812">
    <property type="entry name" value="NAD(P)_OxRdtase_dom_sf"/>
</dbReference>
<dbReference type="Proteomes" id="UP001446871">
    <property type="component" value="Unassembled WGS sequence"/>
</dbReference>
<comment type="caution">
    <text evidence="3">The sequence shown here is derived from an EMBL/GenBank/DDBJ whole genome shotgun (WGS) entry which is preliminary data.</text>
</comment>
<reference evidence="3 4" key="1">
    <citation type="submission" date="2023-01" db="EMBL/GenBank/DDBJ databases">
        <title>Analysis of 21 Apiospora genomes using comparative genomics revels a genus with tremendous synthesis potential of carbohydrate active enzymes and secondary metabolites.</title>
        <authorList>
            <person name="Sorensen T."/>
        </authorList>
    </citation>
    <scope>NUCLEOTIDE SEQUENCE [LARGE SCALE GENOMIC DNA]</scope>
    <source>
        <strain evidence="3 4">CBS 83171</strain>
    </source>
</reference>
<dbReference type="CDD" id="cd19071">
    <property type="entry name" value="AKR_AKR1-5-like"/>
    <property type="match status" value="1"/>
</dbReference>
<dbReference type="InterPro" id="IPR018170">
    <property type="entry name" value="Aldo/ket_reductase_CS"/>
</dbReference>
<protein>
    <recommendedName>
        <fullName evidence="2">NADP-dependent oxidoreductase domain-containing protein</fullName>
    </recommendedName>
</protein>
<evidence type="ECO:0000256" key="1">
    <source>
        <dbReference type="ARBA" id="ARBA00023002"/>
    </source>
</evidence>
<organism evidence="3 4">
    <name type="scientific">Apiospora saccharicola</name>
    <dbReference type="NCBI Taxonomy" id="335842"/>
    <lineage>
        <taxon>Eukaryota</taxon>
        <taxon>Fungi</taxon>
        <taxon>Dikarya</taxon>
        <taxon>Ascomycota</taxon>
        <taxon>Pezizomycotina</taxon>
        <taxon>Sordariomycetes</taxon>
        <taxon>Xylariomycetidae</taxon>
        <taxon>Amphisphaeriales</taxon>
        <taxon>Apiosporaceae</taxon>
        <taxon>Apiospora</taxon>
    </lineage>
</organism>
<dbReference type="SUPFAM" id="SSF51430">
    <property type="entry name" value="NAD(P)-linked oxidoreductase"/>
    <property type="match status" value="1"/>
</dbReference>
<evidence type="ECO:0000313" key="3">
    <source>
        <dbReference type="EMBL" id="KAK8053947.1"/>
    </source>
</evidence>
<feature type="domain" description="NADP-dependent oxidoreductase" evidence="2">
    <location>
        <begin position="41"/>
        <end position="317"/>
    </location>
</feature>
<gene>
    <name evidence="3" type="ORF">PG996_013248</name>
</gene>
<dbReference type="PROSITE" id="PS00062">
    <property type="entry name" value="ALDOKETO_REDUCTASE_2"/>
    <property type="match status" value="1"/>
</dbReference>
<dbReference type="PROSITE" id="PS00063">
    <property type="entry name" value="ALDOKETO_REDUCTASE_3"/>
    <property type="match status" value="1"/>
</dbReference>